<name>A0A449BXY9_PLAVN</name>
<evidence type="ECO:0000313" key="7">
    <source>
        <dbReference type="Proteomes" id="UP000290582"/>
    </source>
</evidence>
<dbReference type="OrthoDB" id="996720at2759"/>
<dbReference type="GO" id="GO:0022625">
    <property type="term" value="C:cytosolic large ribosomal subunit"/>
    <property type="evidence" value="ECO:0007669"/>
    <property type="project" value="TreeGrafter"/>
</dbReference>
<organism evidence="6 7">
    <name type="scientific">Plasmodium vinckei vinckei</name>
    <dbReference type="NCBI Taxonomy" id="54757"/>
    <lineage>
        <taxon>Eukaryota</taxon>
        <taxon>Sar</taxon>
        <taxon>Alveolata</taxon>
        <taxon>Apicomplexa</taxon>
        <taxon>Aconoidasida</taxon>
        <taxon>Haemosporida</taxon>
        <taxon>Plasmodiidae</taxon>
        <taxon>Plasmodium</taxon>
        <taxon>Plasmodium (Vinckeia)</taxon>
    </lineage>
</organism>
<reference evidence="6 7" key="1">
    <citation type="submission" date="2019-01" db="EMBL/GenBank/DDBJ databases">
        <authorList>
            <person name="Ramaprasad A."/>
        </authorList>
    </citation>
    <scope>NUCLEOTIDE SEQUENCE [LARGE SCALE GENOMIC DNA]</scope>
</reference>
<evidence type="ECO:0000256" key="2">
    <source>
        <dbReference type="ARBA" id="ARBA00022980"/>
    </source>
</evidence>
<dbReference type="PANTHER" id="PTHR12884:SF0">
    <property type="entry name" value="60S RIBOSOMAL PROTEIN L29"/>
    <property type="match status" value="1"/>
</dbReference>
<dbReference type="EMBL" id="LR215069">
    <property type="protein sequence ID" value="VEV58318.1"/>
    <property type="molecule type" value="Genomic_DNA"/>
</dbReference>
<dbReference type="InterPro" id="IPR002673">
    <property type="entry name" value="Ribosomal_eL29"/>
</dbReference>
<dbReference type="AlphaFoldDB" id="A0A449BXY9"/>
<dbReference type="GO" id="GO:0002181">
    <property type="term" value="P:cytoplasmic translation"/>
    <property type="evidence" value="ECO:0007669"/>
    <property type="project" value="TreeGrafter"/>
</dbReference>
<dbReference type="GeneID" id="59893144"/>
<proteinExistence type="inferred from homology"/>
<gene>
    <name evidence="6" type="ORF">PVVCY_1302550</name>
</gene>
<feature type="region of interest" description="Disordered" evidence="5">
    <location>
        <begin position="1"/>
        <end position="36"/>
    </location>
</feature>
<keyword evidence="3 4" id="KW-0687">Ribonucleoprotein</keyword>
<comment type="similarity">
    <text evidence="1 4">Belongs to the eukaryotic ribosomal protein eL29 family.</text>
</comment>
<dbReference type="KEGG" id="pvv:PVVCY_1302550"/>
<evidence type="ECO:0000256" key="1">
    <source>
        <dbReference type="ARBA" id="ARBA00010247"/>
    </source>
</evidence>
<feature type="compositionally biased region" description="Basic and acidic residues" evidence="5">
    <location>
        <begin position="54"/>
        <end position="68"/>
    </location>
</feature>
<feature type="region of interest" description="Disordered" evidence="5">
    <location>
        <begin position="54"/>
        <end position="75"/>
    </location>
</feature>
<dbReference type="RefSeq" id="XP_037490792.1">
    <property type="nucleotide sequence ID" value="XM_037634737.1"/>
</dbReference>
<dbReference type="Pfam" id="PF01779">
    <property type="entry name" value="Ribosomal_L29e"/>
    <property type="match status" value="1"/>
</dbReference>
<evidence type="ECO:0000256" key="3">
    <source>
        <dbReference type="ARBA" id="ARBA00023274"/>
    </source>
</evidence>
<dbReference type="Proteomes" id="UP000290582">
    <property type="component" value="Chromosome PVVCY_13"/>
</dbReference>
<evidence type="ECO:0000313" key="6">
    <source>
        <dbReference type="EMBL" id="VEV58318.1"/>
    </source>
</evidence>
<sequence>MAKSKNHTNHNQNRKAHRNGIKKPKSHKFMSRKGLDPKFFRNQKYCLKGMLKKQKELKEQGKGKEIKKQKQGKKK</sequence>
<keyword evidence="2 4" id="KW-0689">Ribosomal protein</keyword>
<dbReference type="GO" id="GO:0003735">
    <property type="term" value="F:structural constituent of ribosome"/>
    <property type="evidence" value="ECO:0007669"/>
    <property type="project" value="UniProtKB-UniRule"/>
</dbReference>
<evidence type="ECO:0000256" key="4">
    <source>
        <dbReference type="RuleBase" id="RU364026"/>
    </source>
</evidence>
<protein>
    <recommendedName>
        <fullName evidence="4">60S ribosomal protein L29</fullName>
    </recommendedName>
</protein>
<dbReference type="VEuPathDB" id="PlasmoDB:PVVCY_1302550"/>
<accession>A0A449BXY9</accession>
<dbReference type="PANTHER" id="PTHR12884">
    <property type="entry name" value="60S RIBOSOMAL PROTEIN L29"/>
    <property type="match status" value="1"/>
</dbReference>
<feature type="compositionally biased region" description="Basic residues" evidence="5">
    <location>
        <begin position="1"/>
        <end position="31"/>
    </location>
</feature>
<dbReference type="Gene3D" id="6.10.140.1730">
    <property type="match status" value="1"/>
</dbReference>
<evidence type="ECO:0000256" key="5">
    <source>
        <dbReference type="SAM" id="MobiDB-lite"/>
    </source>
</evidence>